<dbReference type="Proteomes" id="UP000284716">
    <property type="component" value="Unassembled WGS sequence"/>
</dbReference>
<dbReference type="PANTHER" id="PTHR33795:SF1">
    <property type="entry name" value="INSERTION ELEMENT IS150 PROTEIN INSJ"/>
    <property type="match status" value="1"/>
</dbReference>
<evidence type="ECO:0000256" key="2">
    <source>
        <dbReference type="SAM" id="Coils"/>
    </source>
</evidence>
<name>A0A422LT29_LACPA</name>
<dbReference type="Pfam" id="PF13518">
    <property type="entry name" value="HTH_28"/>
    <property type="match status" value="2"/>
</dbReference>
<protein>
    <submittedName>
        <fullName evidence="4">Transposase</fullName>
    </submittedName>
</protein>
<comment type="similarity">
    <text evidence="1">Belongs to the IS150/IS1296 orfA family.</text>
</comment>
<dbReference type="InterPro" id="IPR036388">
    <property type="entry name" value="WH-like_DNA-bd_sf"/>
</dbReference>
<dbReference type="GO" id="GO:0043565">
    <property type="term" value="F:sequence-specific DNA binding"/>
    <property type="evidence" value="ECO:0007669"/>
    <property type="project" value="InterPro"/>
</dbReference>
<dbReference type="PANTHER" id="PTHR33795">
    <property type="entry name" value="INSERTION ELEMENT IS150 PROTEIN INSJ"/>
    <property type="match status" value="1"/>
</dbReference>
<dbReference type="InterPro" id="IPR055247">
    <property type="entry name" value="InsJ-like_HTH"/>
</dbReference>
<dbReference type="EMBL" id="LKFS01000144">
    <property type="protein sequence ID" value="RND76976.1"/>
    <property type="molecule type" value="Genomic_DNA"/>
</dbReference>
<organism evidence="4 5">
    <name type="scientific">Lacticaseibacillus paracasei</name>
    <name type="common">Lactobacillus paracasei</name>
    <dbReference type="NCBI Taxonomy" id="1597"/>
    <lineage>
        <taxon>Bacteria</taxon>
        <taxon>Bacillati</taxon>
        <taxon>Bacillota</taxon>
        <taxon>Bacilli</taxon>
        <taxon>Lactobacillales</taxon>
        <taxon>Lactobacillaceae</taxon>
        <taxon>Lacticaseibacillus</taxon>
    </lineage>
</organism>
<keyword evidence="2" id="KW-0175">Coiled coil</keyword>
<accession>A0A422LT29</accession>
<reference evidence="4 5" key="1">
    <citation type="journal article" date="2018" name="Front. Microbiol.">
        <title>Conversion of Methionine to Cysteine in Lactobacillus paracasei Depends on the Highly Mobile cysK-ctl-cysE Gene Cluster.</title>
        <authorList>
            <person name="Wuthrich D."/>
            <person name="Irmler S."/>
            <person name="Berthoud H."/>
            <person name="Guggenbuhl B."/>
            <person name="Eugster E."/>
            <person name="Bruggmann R."/>
        </authorList>
    </citation>
    <scope>NUCLEOTIDE SEQUENCE [LARGE SCALE GENOMIC DNA]</scope>
    <source>
        <strain evidence="4 5">FAM18157</strain>
    </source>
</reference>
<feature type="coiled-coil region" evidence="2">
    <location>
        <begin position="126"/>
        <end position="153"/>
    </location>
</feature>
<dbReference type="AlphaFoldDB" id="A0A422LT29"/>
<sequence>MVSEYLKGGIGYRELSVRYGIPSRANIRTWVNQARTHGIESLKVKHNKATYSQTFKITVVEYVHTHQVSRVQAAAHFGISPSQVNSWIRIVKDQGVTGLRAQRKGRPPMGKHKQIKPIKKLEPTQEEKYKQEILELKSKLHKAELDRDILKALATLTKNSPKHSLRK</sequence>
<proteinExistence type="inferred from homology"/>
<dbReference type="Gene3D" id="1.10.10.10">
    <property type="entry name" value="Winged helix-like DNA-binding domain superfamily/Winged helix DNA-binding domain"/>
    <property type="match status" value="2"/>
</dbReference>
<feature type="domain" description="Insertion element IS150 protein InsJ-like helix-turn-helix" evidence="3">
    <location>
        <begin position="55"/>
        <end position="107"/>
    </location>
</feature>
<gene>
    <name evidence="4" type="ORF">FAM18157_02937</name>
</gene>
<dbReference type="SUPFAM" id="SSF48295">
    <property type="entry name" value="TrpR-like"/>
    <property type="match status" value="2"/>
</dbReference>
<evidence type="ECO:0000259" key="3">
    <source>
        <dbReference type="Pfam" id="PF13518"/>
    </source>
</evidence>
<evidence type="ECO:0000256" key="1">
    <source>
        <dbReference type="ARBA" id="ARBA00038232"/>
    </source>
</evidence>
<evidence type="ECO:0000313" key="4">
    <source>
        <dbReference type="EMBL" id="RND76976.1"/>
    </source>
</evidence>
<comment type="caution">
    <text evidence="4">The sequence shown here is derived from an EMBL/GenBank/DDBJ whole genome shotgun (WGS) entry which is preliminary data.</text>
</comment>
<feature type="domain" description="Insertion element IS150 protein InsJ-like helix-turn-helix" evidence="3">
    <location>
        <begin position="1"/>
        <end position="43"/>
    </location>
</feature>
<dbReference type="InterPro" id="IPR010921">
    <property type="entry name" value="Trp_repressor/repl_initiator"/>
</dbReference>
<dbReference type="InterPro" id="IPR052057">
    <property type="entry name" value="IS150/IS1296_orfA-like"/>
</dbReference>
<evidence type="ECO:0000313" key="5">
    <source>
        <dbReference type="Proteomes" id="UP000284716"/>
    </source>
</evidence>